<keyword evidence="7" id="KW-0699">rRNA-binding</keyword>
<dbReference type="PROSITE" id="PS51713">
    <property type="entry name" value="G_ERA"/>
    <property type="match status" value="1"/>
</dbReference>
<dbReference type="PANTHER" id="PTHR42698:SF1">
    <property type="entry name" value="GTPASE ERA, MITOCHONDRIAL"/>
    <property type="match status" value="1"/>
</dbReference>
<dbReference type="Pfam" id="PF07650">
    <property type="entry name" value="KH_2"/>
    <property type="match status" value="1"/>
</dbReference>
<evidence type="ECO:0000256" key="4">
    <source>
        <dbReference type="ARBA" id="ARBA00022884"/>
    </source>
</evidence>
<proteinExistence type="inferred from homology"/>
<keyword evidence="4 7" id="KW-0694">RNA-binding</keyword>
<reference evidence="12" key="1">
    <citation type="submission" date="2021-10" db="EMBL/GenBank/DDBJ databases">
        <title>Anaerobic single-cell dispensing facilitates the cultivation of human gut bacteria.</title>
        <authorList>
            <person name="Afrizal A."/>
        </authorList>
    </citation>
    <scope>NUCLEOTIDE SEQUENCE</scope>
    <source>
        <strain evidence="12">CLA-AA-H250</strain>
    </source>
</reference>
<sequence length="308" mass="34365">MDTENYMNEKSAFIAIVGRPNVGKSSILNRLLGTKLAIVSNKPQTTRTRIMGVWTEGETQLVFIDTPGLIKPKNSLGDYMVKSVTSSVADVDACLLVVEANTKISKADEELVHRFKDLGVPALLAINKIDLLQDKSVLMEQIAKLSALYDFEAVVPVSAQDGNGMDALREELIALAEPGGHFFSEDTLTDQPERVIASEIVREKILRFTDKEIPHGVAVVTESMRDLGNLTEIDATIYCERATHKGIIIGKGGAMLKKIGSKAREDMERFFGCKINLRLWVKVKEDWRQRPQILTKLGFNEHDFDQYQ</sequence>
<dbReference type="Gene3D" id="3.40.50.300">
    <property type="entry name" value="P-loop containing nucleotide triphosphate hydrolases"/>
    <property type="match status" value="1"/>
</dbReference>
<dbReference type="Proteomes" id="UP001199424">
    <property type="component" value="Unassembled WGS sequence"/>
</dbReference>
<feature type="binding site" evidence="7">
    <location>
        <begin position="18"/>
        <end position="25"/>
    </location>
    <ligand>
        <name>GTP</name>
        <dbReference type="ChEBI" id="CHEBI:37565"/>
    </ligand>
</feature>
<keyword evidence="6 7" id="KW-0472">Membrane</keyword>
<dbReference type="NCBIfam" id="TIGR00231">
    <property type="entry name" value="small_GTP"/>
    <property type="match status" value="1"/>
</dbReference>
<evidence type="ECO:0000256" key="7">
    <source>
        <dbReference type="HAMAP-Rule" id="MF_00367"/>
    </source>
</evidence>
<evidence type="ECO:0000256" key="8">
    <source>
        <dbReference type="PROSITE-ProRule" id="PRU01050"/>
    </source>
</evidence>
<dbReference type="InterPro" id="IPR015946">
    <property type="entry name" value="KH_dom-like_a/b"/>
</dbReference>
<dbReference type="InterPro" id="IPR005225">
    <property type="entry name" value="Small_GTP-bd"/>
</dbReference>
<comment type="similarity">
    <text evidence="1 7 8 9">Belongs to the TRAFAC class TrmE-Era-EngA-EngB-Septin-like GTPase superfamily. Era GTPase family.</text>
</comment>
<feature type="region of interest" description="G1" evidence="8">
    <location>
        <begin position="18"/>
        <end position="25"/>
    </location>
</feature>
<feature type="domain" description="Era-type G" evidence="11">
    <location>
        <begin position="10"/>
        <end position="178"/>
    </location>
</feature>
<comment type="subunit">
    <text evidence="7">Monomer.</text>
</comment>
<dbReference type="EMBL" id="JAJEQC010000013">
    <property type="protein sequence ID" value="MCC2137678.1"/>
    <property type="molecule type" value="Genomic_DNA"/>
</dbReference>
<feature type="region of interest" description="G5" evidence="8">
    <location>
        <begin position="157"/>
        <end position="159"/>
    </location>
</feature>
<dbReference type="NCBIfam" id="NF000908">
    <property type="entry name" value="PRK00089.1"/>
    <property type="match status" value="1"/>
</dbReference>
<dbReference type="InterPro" id="IPR005662">
    <property type="entry name" value="GTPase_Era-like"/>
</dbReference>
<feature type="region of interest" description="G4" evidence="8">
    <location>
        <begin position="127"/>
        <end position="130"/>
    </location>
</feature>
<dbReference type="InterPro" id="IPR009019">
    <property type="entry name" value="KH_sf_prok-type"/>
</dbReference>
<evidence type="ECO:0000313" key="13">
    <source>
        <dbReference type="Proteomes" id="UP001199424"/>
    </source>
</evidence>
<evidence type="ECO:0000259" key="10">
    <source>
        <dbReference type="PROSITE" id="PS50823"/>
    </source>
</evidence>
<dbReference type="GO" id="GO:0005886">
    <property type="term" value="C:plasma membrane"/>
    <property type="evidence" value="ECO:0007669"/>
    <property type="project" value="UniProtKB-SubCell"/>
</dbReference>
<protein>
    <recommendedName>
        <fullName evidence="2 7">GTPase Era</fullName>
    </recommendedName>
</protein>
<keyword evidence="7" id="KW-0963">Cytoplasm</keyword>
<evidence type="ECO:0000256" key="9">
    <source>
        <dbReference type="RuleBase" id="RU003761"/>
    </source>
</evidence>
<organism evidence="12 13">
    <name type="scientific">Hominenteromicrobium mulieris</name>
    <dbReference type="NCBI Taxonomy" id="2885357"/>
    <lineage>
        <taxon>Bacteria</taxon>
        <taxon>Bacillati</taxon>
        <taxon>Bacillota</taxon>
        <taxon>Clostridia</taxon>
        <taxon>Eubacteriales</taxon>
        <taxon>Oscillospiraceae</taxon>
        <taxon>Hominenteromicrobium</taxon>
    </lineage>
</organism>
<feature type="binding site" evidence="7">
    <location>
        <begin position="65"/>
        <end position="69"/>
    </location>
    <ligand>
        <name>GTP</name>
        <dbReference type="ChEBI" id="CHEBI:37565"/>
    </ligand>
</feature>
<dbReference type="GO" id="GO:0005829">
    <property type="term" value="C:cytosol"/>
    <property type="evidence" value="ECO:0007669"/>
    <property type="project" value="TreeGrafter"/>
</dbReference>
<dbReference type="Gene3D" id="3.30.300.20">
    <property type="match status" value="1"/>
</dbReference>
<name>A0AAE3AN66_9FIRM</name>
<feature type="binding site" evidence="7">
    <location>
        <begin position="127"/>
        <end position="130"/>
    </location>
    <ligand>
        <name>GTP</name>
        <dbReference type="ChEBI" id="CHEBI:37565"/>
    </ligand>
</feature>
<keyword evidence="13" id="KW-1185">Reference proteome</keyword>
<evidence type="ECO:0000256" key="6">
    <source>
        <dbReference type="ARBA" id="ARBA00023136"/>
    </source>
</evidence>
<dbReference type="SUPFAM" id="SSF52540">
    <property type="entry name" value="P-loop containing nucleoside triphosphate hydrolases"/>
    <property type="match status" value="1"/>
</dbReference>
<dbReference type="InterPro" id="IPR006073">
    <property type="entry name" value="GTP-bd"/>
</dbReference>
<dbReference type="GO" id="GO:0003924">
    <property type="term" value="F:GTPase activity"/>
    <property type="evidence" value="ECO:0007669"/>
    <property type="project" value="UniProtKB-UniRule"/>
</dbReference>
<dbReference type="NCBIfam" id="TIGR00436">
    <property type="entry name" value="era"/>
    <property type="match status" value="1"/>
</dbReference>
<evidence type="ECO:0000313" key="12">
    <source>
        <dbReference type="EMBL" id="MCC2137678.1"/>
    </source>
</evidence>
<dbReference type="PROSITE" id="PS50823">
    <property type="entry name" value="KH_TYPE_2"/>
    <property type="match status" value="1"/>
</dbReference>
<comment type="subcellular location">
    <subcellularLocation>
        <location evidence="7">Cytoplasm</location>
    </subcellularLocation>
    <subcellularLocation>
        <location evidence="7">Cell membrane</location>
        <topology evidence="7">Peripheral membrane protein</topology>
    </subcellularLocation>
</comment>
<dbReference type="AlphaFoldDB" id="A0AAE3AN66"/>
<comment type="caution">
    <text evidence="12">The sequence shown here is derived from an EMBL/GenBank/DDBJ whole genome shotgun (WGS) entry which is preliminary data.</text>
</comment>
<comment type="function">
    <text evidence="7">An essential GTPase that binds both GDP and GTP, with rapid nucleotide exchange. Plays a role in 16S rRNA processing and 30S ribosomal subunit biogenesis and possibly also in cell cycle regulation and energy metabolism.</text>
</comment>
<dbReference type="SUPFAM" id="SSF54814">
    <property type="entry name" value="Prokaryotic type KH domain (KH-domain type II)"/>
    <property type="match status" value="1"/>
</dbReference>
<dbReference type="GO" id="GO:0043024">
    <property type="term" value="F:ribosomal small subunit binding"/>
    <property type="evidence" value="ECO:0007669"/>
    <property type="project" value="TreeGrafter"/>
</dbReference>
<accession>A0AAE3AN66</accession>
<dbReference type="CDD" id="cd04163">
    <property type="entry name" value="Era"/>
    <property type="match status" value="1"/>
</dbReference>
<dbReference type="RefSeq" id="WP_176819772.1">
    <property type="nucleotide sequence ID" value="NZ_JAJEQC010000013.1"/>
</dbReference>
<feature type="region of interest" description="G2" evidence="8">
    <location>
        <begin position="44"/>
        <end position="48"/>
    </location>
</feature>
<evidence type="ECO:0000256" key="3">
    <source>
        <dbReference type="ARBA" id="ARBA00022741"/>
    </source>
</evidence>
<dbReference type="GO" id="GO:0070181">
    <property type="term" value="F:small ribosomal subunit rRNA binding"/>
    <property type="evidence" value="ECO:0007669"/>
    <property type="project" value="UniProtKB-UniRule"/>
</dbReference>
<evidence type="ECO:0000256" key="2">
    <source>
        <dbReference type="ARBA" id="ARBA00020484"/>
    </source>
</evidence>
<gene>
    <name evidence="7 12" type="primary">era</name>
    <name evidence="12" type="ORF">LKD31_11750</name>
</gene>
<keyword evidence="5 7" id="KW-0342">GTP-binding</keyword>
<keyword evidence="7" id="KW-1003">Cell membrane</keyword>
<dbReference type="HAMAP" id="MF_00367">
    <property type="entry name" value="GTPase_Era"/>
    <property type="match status" value="1"/>
</dbReference>
<dbReference type="CDD" id="cd22534">
    <property type="entry name" value="KH-II_Era"/>
    <property type="match status" value="1"/>
</dbReference>
<feature type="domain" description="KH type-2" evidence="10">
    <location>
        <begin position="233"/>
        <end position="285"/>
    </location>
</feature>
<dbReference type="InterPro" id="IPR004044">
    <property type="entry name" value="KH_dom_type_2"/>
</dbReference>
<dbReference type="GO" id="GO:0005525">
    <property type="term" value="F:GTP binding"/>
    <property type="evidence" value="ECO:0007669"/>
    <property type="project" value="UniProtKB-UniRule"/>
</dbReference>
<dbReference type="PRINTS" id="PR00326">
    <property type="entry name" value="GTP1OBG"/>
</dbReference>
<evidence type="ECO:0000259" key="11">
    <source>
        <dbReference type="PROSITE" id="PS51713"/>
    </source>
</evidence>
<dbReference type="Pfam" id="PF01926">
    <property type="entry name" value="MMR_HSR1"/>
    <property type="match status" value="1"/>
</dbReference>
<evidence type="ECO:0000256" key="5">
    <source>
        <dbReference type="ARBA" id="ARBA00023134"/>
    </source>
</evidence>
<dbReference type="InterPro" id="IPR027417">
    <property type="entry name" value="P-loop_NTPase"/>
</dbReference>
<keyword evidence="7" id="KW-0690">Ribosome biogenesis</keyword>
<dbReference type="PANTHER" id="PTHR42698">
    <property type="entry name" value="GTPASE ERA"/>
    <property type="match status" value="1"/>
</dbReference>
<dbReference type="GO" id="GO:0000028">
    <property type="term" value="P:ribosomal small subunit assembly"/>
    <property type="evidence" value="ECO:0007669"/>
    <property type="project" value="TreeGrafter"/>
</dbReference>
<feature type="region of interest" description="G3" evidence="8">
    <location>
        <begin position="65"/>
        <end position="68"/>
    </location>
</feature>
<keyword evidence="3 7" id="KW-0547">Nucleotide-binding</keyword>
<dbReference type="InterPro" id="IPR030388">
    <property type="entry name" value="G_ERA_dom"/>
</dbReference>
<evidence type="ECO:0000256" key="1">
    <source>
        <dbReference type="ARBA" id="ARBA00007921"/>
    </source>
</evidence>